<proteinExistence type="predicted"/>
<sequence length="32" mass="3426">MAIAVVTVLLFVLMFPAAIHILLQLVGGWCDA</sequence>
<dbReference type="EMBL" id="FJZI01000001">
    <property type="protein sequence ID" value="CZX05041.1"/>
    <property type="molecule type" value="Genomic_DNA"/>
</dbReference>
<evidence type="ECO:0000313" key="2">
    <source>
        <dbReference type="Proteomes" id="UP000076063"/>
    </source>
</evidence>
<accession>A0A822WHF3</accession>
<organism evidence="1 2">
    <name type="scientific">Enterobacter bugandensis</name>
    <dbReference type="NCBI Taxonomy" id="881260"/>
    <lineage>
        <taxon>Bacteria</taxon>
        <taxon>Pseudomonadati</taxon>
        <taxon>Pseudomonadota</taxon>
        <taxon>Gammaproteobacteria</taxon>
        <taxon>Enterobacterales</taxon>
        <taxon>Enterobacteriaceae</taxon>
        <taxon>Enterobacter</taxon>
    </lineage>
</organism>
<comment type="caution">
    <text evidence="1">The sequence shown here is derived from an EMBL/GenBank/DDBJ whole genome shotgun (WGS) entry which is preliminary data.</text>
</comment>
<evidence type="ECO:0000313" key="1">
    <source>
        <dbReference type="EMBL" id="CZX05041.1"/>
    </source>
</evidence>
<gene>
    <name evidence="1" type="ORF">SAMEA2273372_00409</name>
</gene>
<protein>
    <submittedName>
        <fullName evidence="1">Uncharacterized protein</fullName>
    </submittedName>
</protein>
<dbReference type="AlphaFoldDB" id="A0A822WHF3"/>
<reference evidence="1 2" key="1">
    <citation type="submission" date="2016-03" db="EMBL/GenBank/DDBJ databases">
        <authorList>
            <consortium name="Pathogen Informatics"/>
        </authorList>
    </citation>
    <scope>NUCLEOTIDE SEQUENCE [LARGE SCALE GENOMIC DNA]</scope>
    <source>
        <strain evidence="2">e1527</strain>
    </source>
</reference>
<dbReference type="Proteomes" id="UP000076063">
    <property type="component" value="Unassembled WGS sequence"/>
</dbReference>
<name>A0A822WHF3_9ENTR</name>